<accession>A0ABW9IRL0</accession>
<evidence type="ECO:0000313" key="2">
    <source>
        <dbReference type="Proteomes" id="UP001631993"/>
    </source>
</evidence>
<dbReference type="RefSeq" id="WP_369279361.1">
    <property type="nucleotide sequence ID" value="NZ_JBJVMW010000002.1"/>
</dbReference>
<comment type="caution">
    <text evidence="1">The sequence shown here is derived from an EMBL/GenBank/DDBJ whole genome shotgun (WGS) entry which is preliminary data.</text>
</comment>
<proteinExistence type="predicted"/>
<sequence length="67" mass="7170">MAEPVVPTGPQAEAAAGRVALWLDPDDLRSLAEHCCCPEDAPAEVTERCLRLRFRARAALQKGGLIG</sequence>
<name>A0ABW9IRL0_STRGJ</name>
<reference evidence="1 2" key="1">
    <citation type="submission" date="2024-12" db="EMBL/GenBank/DDBJ databases">
        <title>Forecasting of Potato common scab and diversities of Pathogenic streptomyces spp. in china.</title>
        <authorList>
            <person name="Handique U."/>
            <person name="Wu J."/>
        </authorList>
    </citation>
    <scope>NUCLEOTIDE SEQUENCE [LARGE SCALE GENOMIC DNA]</scope>
    <source>
        <strain evidence="1 2">ZRIMU1585</strain>
    </source>
</reference>
<dbReference type="Proteomes" id="UP001631993">
    <property type="component" value="Unassembled WGS sequence"/>
</dbReference>
<protein>
    <submittedName>
        <fullName evidence="1">Uncharacterized protein</fullName>
    </submittedName>
</protein>
<dbReference type="EMBL" id="JBJVNE010000018">
    <property type="protein sequence ID" value="MFM9650783.1"/>
    <property type="molecule type" value="Genomic_DNA"/>
</dbReference>
<organism evidence="1 2">
    <name type="scientific">Streptomyces galilaeus</name>
    <dbReference type="NCBI Taxonomy" id="33899"/>
    <lineage>
        <taxon>Bacteria</taxon>
        <taxon>Bacillati</taxon>
        <taxon>Actinomycetota</taxon>
        <taxon>Actinomycetes</taxon>
        <taxon>Kitasatosporales</taxon>
        <taxon>Streptomycetaceae</taxon>
        <taxon>Streptomyces</taxon>
    </lineage>
</organism>
<evidence type="ECO:0000313" key="1">
    <source>
        <dbReference type="EMBL" id="MFM9650783.1"/>
    </source>
</evidence>
<keyword evidence="2" id="KW-1185">Reference proteome</keyword>
<gene>
    <name evidence="1" type="ORF">ACKI1S_32125</name>
</gene>